<sequence length="563" mass="59257">MNSFENLTIRTKLLAILGSLLFLVVGLGVFSLDRLSVVNDQAAEIRDNWLIGVGLLGDIRATTQHYRSQEATHILSITPADQQLSEERLAGYGKTVEEKQRDYEKTILLPQEKQLYASFATAWEEYLKISREKVIPASQKNENEKAAALFRTESREAIFKVVGILQDLTALNTKMGGAAADRGEEAYTNAVFWIAGAIVLALILGIVAAMAAVATISRPIDRLTGVMHRLSKRDYAAEVAGGERRDEIGAMARAVQVFKDGLIETDRLTAVQAAEQEQKQRRAEAVDRLIRGFEAEAADALRTVAAAATELDSTAQGMARTATQTREQATSASAAAEQTSANVQTVASASEEMSTAIREIGTLVTRSTGIASQAVTEASQTNDTVRGLADAAQRIGAVVQLITSIAGQTNLLALNATIEAARAGEAGKGFAVVASEVKGLANQTARATEEIAAQIAAIQEATGGAVKAIESISGTITSISDISTSIAAAIEEQGAATAEISRNVQQAAIGTQQVSSTIGDVTEATGETGAAANQVLGAAGSLSQQAENLRREVDQFLAAIKAA</sequence>
<feature type="domain" description="Methyl-accepting transducer" evidence="7">
    <location>
        <begin position="300"/>
        <end position="543"/>
    </location>
</feature>
<name>A0A3S0WNB6_9PROT</name>
<keyword evidence="2" id="KW-0997">Cell inner membrane</keyword>
<dbReference type="Gene3D" id="1.10.287.950">
    <property type="entry name" value="Methyl-accepting chemotaxis protein"/>
    <property type="match status" value="1"/>
</dbReference>
<keyword evidence="3 5" id="KW-0807">Transducer</keyword>
<keyword evidence="6" id="KW-0472">Membrane</keyword>
<dbReference type="EMBL" id="RZIJ01000004">
    <property type="protein sequence ID" value="RUQ74027.1"/>
    <property type="molecule type" value="Genomic_DNA"/>
</dbReference>
<dbReference type="AlphaFoldDB" id="A0A3S0WNB6"/>
<dbReference type="GO" id="GO:0004888">
    <property type="term" value="F:transmembrane signaling receptor activity"/>
    <property type="evidence" value="ECO:0007669"/>
    <property type="project" value="InterPro"/>
</dbReference>
<dbReference type="GO" id="GO:0007165">
    <property type="term" value="P:signal transduction"/>
    <property type="evidence" value="ECO:0007669"/>
    <property type="project" value="UniProtKB-KW"/>
</dbReference>
<dbReference type="InterPro" id="IPR004090">
    <property type="entry name" value="Chemotax_Me-accpt_rcpt"/>
</dbReference>
<dbReference type="PRINTS" id="PR00260">
    <property type="entry name" value="CHEMTRNSDUCR"/>
</dbReference>
<evidence type="ECO:0000256" key="4">
    <source>
        <dbReference type="ARBA" id="ARBA00029447"/>
    </source>
</evidence>
<gene>
    <name evidence="10" type="ORF">EJ913_06565</name>
</gene>
<dbReference type="PANTHER" id="PTHR32089:SF112">
    <property type="entry name" value="LYSOZYME-LIKE PROTEIN-RELATED"/>
    <property type="match status" value="1"/>
</dbReference>
<dbReference type="RefSeq" id="WP_126996029.1">
    <property type="nucleotide sequence ID" value="NZ_JBNPXW010000007.1"/>
</dbReference>
<organism evidence="10 11">
    <name type="scientific">Azospirillum doebereinerae</name>
    <dbReference type="NCBI Taxonomy" id="92933"/>
    <lineage>
        <taxon>Bacteria</taxon>
        <taxon>Pseudomonadati</taxon>
        <taxon>Pseudomonadota</taxon>
        <taxon>Alphaproteobacteria</taxon>
        <taxon>Rhodospirillales</taxon>
        <taxon>Azospirillaceae</taxon>
        <taxon>Azospirillum</taxon>
    </lineage>
</organism>
<dbReference type="InterPro" id="IPR024478">
    <property type="entry name" value="HlyB_4HB_MCP"/>
</dbReference>
<evidence type="ECO:0000256" key="6">
    <source>
        <dbReference type="SAM" id="Phobius"/>
    </source>
</evidence>
<comment type="caution">
    <text evidence="10">The sequence shown here is derived from an EMBL/GenBank/DDBJ whole genome shotgun (WGS) entry which is preliminary data.</text>
</comment>
<dbReference type="InterPro" id="IPR003660">
    <property type="entry name" value="HAMP_dom"/>
</dbReference>
<comment type="similarity">
    <text evidence="4">Belongs to the methyl-accepting chemotaxis (MCP) protein family.</text>
</comment>
<keyword evidence="6" id="KW-0812">Transmembrane</keyword>
<dbReference type="GO" id="GO:0006935">
    <property type="term" value="P:chemotaxis"/>
    <property type="evidence" value="ECO:0007669"/>
    <property type="project" value="InterPro"/>
</dbReference>
<feature type="transmembrane region" description="Helical" evidence="6">
    <location>
        <begin position="12"/>
        <end position="32"/>
    </location>
</feature>
<dbReference type="PROSITE" id="PS50885">
    <property type="entry name" value="HAMP"/>
    <property type="match status" value="1"/>
</dbReference>
<dbReference type="SUPFAM" id="SSF58104">
    <property type="entry name" value="Methyl-accepting chemotaxis protein (MCP) signaling domain"/>
    <property type="match status" value="1"/>
</dbReference>
<dbReference type="Gene3D" id="1.10.8.500">
    <property type="entry name" value="HAMP domain in histidine kinase"/>
    <property type="match status" value="1"/>
</dbReference>
<evidence type="ECO:0000313" key="11">
    <source>
        <dbReference type="Proteomes" id="UP000280346"/>
    </source>
</evidence>
<dbReference type="Proteomes" id="UP000280346">
    <property type="component" value="Unassembled WGS sequence"/>
</dbReference>
<keyword evidence="6" id="KW-1133">Transmembrane helix</keyword>
<accession>A0A3S0WNB6</accession>
<comment type="subcellular location">
    <subcellularLocation>
        <location evidence="1">Cell inner membrane</location>
        <topology evidence="1">Multi-pass membrane protein</topology>
    </subcellularLocation>
</comment>
<dbReference type="Pfam" id="PF00672">
    <property type="entry name" value="HAMP"/>
    <property type="match status" value="1"/>
</dbReference>
<dbReference type="GO" id="GO:0005886">
    <property type="term" value="C:plasma membrane"/>
    <property type="evidence" value="ECO:0007669"/>
    <property type="project" value="UniProtKB-SubCell"/>
</dbReference>
<dbReference type="InterPro" id="IPR000727">
    <property type="entry name" value="T_SNARE_dom"/>
</dbReference>
<dbReference type="PROSITE" id="PS50192">
    <property type="entry name" value="T_SNARE"/>
    <property type="match status" value="1"/>
</dbReference>
<dbReference type="SMART" id="SM00304">
    <property type="entry name" value="HAMP"/>
    <property type="match status" value="1"/>
</dbReference>
<dbReference type="Pfam" id="PF12729">
    <property type="entry name" value="4HB_MCP_1"/>
    <property type="match status" value="1"/>
</dbReference>
<evidence type="ECO:0000259" key="7">
    <source>
        <dbReference type="PROSITE" id="PS50111"/>
    </source>
</evidence>
<evidence type="ECO:0000256" key="1">
    <source>
        <dbReference type="ARBA" id="ARBA00004429"/>
    </source>
</evidence>
<reference evidence="10 11" key="1">
    <citation type="submission" date="2018-12" db="EMBL/GenBank/DDBJ databases">
        <authorList>
            <person name="Yang Y."/>
        </authorList>
    </citation>
    <scope>NUCLEOTIDE SEQUENCE [LARGE SCALE GENOMIC DNA]</scope>
    <source>
        <strain evidence="10 11">GSF71</strain>
    </source>
</reference>
<keyword evidence="11" id="KW-1185">Reference proteome</keyword>
<protein>
    <submittedName>
        <fullName evidence="10">Methyl-accepting chemotaxis protein</fullName>
    </submittedName>
</protein>
<proteinExistence type="inferred from homology"/>
<evidence type="ECO:0000259" key="8">
    <source>
        <dbReference type="PROSITE" id="PS50192"/>
    </source>
</evidence>
<evidence type="ECO:0000313" key="10">
    <source>
        <dbReference type="EMBL" id="RUQ74027.1"/>
    </source>
</evidence>
<evidence type="ECO:0000256" key="5">
    <source>
        <dbReference type="PROSITE-ProRule" id="PRU00284"/>
    </source>
</evidence>
<dbReference type="Pfam" id="PF00015">
    <property type="entry name" value="MCPsignal"/>
    <property type="match status" value="1"/>
</dbReference>
<dbReference type="PANTHER" id="PTHR32089">
    <property type="entry name" value="METHYL-ACCEPTING CHEMOTAXIS PROTEIN MCPB"/>
    <property type="match status" value="1"/>
</dbReference>
<dbReference type="InterPro" id="IPR004089">
    <property type="entry name" value="MCPsignal_dom"/>
</dbReference>
<dbReference type="SMART" id="SM00283">
    <property type="entry name" value="MA"/>
    <property type="match status" value="1"/>
</dbReference>
<dbReference type="OrthoDB" id="9814202at2"/>
<feature type="domain" description="T-SNARE coiled-coil homology" evidence="8">
    <location>
        <begin position="467"/>
        <end position="521"/>
    </location>
</feature>
<evidence type="ECO:0000256" key="3">
    <source>
        <dbReference type="ARBA" id="ARBA00023224"/>
    </source>
</evidence>
<feature type="domain" description="HAMP" evidence="9">
    <location>
        <begin position="214"/>
        <end position="267"/>
    </location>
</feature>
<keyword evidence="2" id="KW-1003">Cell membrane</keyword>
<dbReference type="PROSITE" id="PS50111">
    <property type="entry name" value="CHEMOTAXIS_TRANSDUC_2"/>
    <property type="match status" value="1"/>
</dbReference>
<dbReference type="CDD" id="cd06225">
    <property type="entry name" value="HAMP"/>
    <property type="match status" value="1"/>
</dbReference>
<evidence type="ECO:0000256" key="2">
    <source>
        <dbReference type="ARBA" id="ARBA00022519"/>
    </source>
</evidence>
<evidence type="ECO:0000259" key="9">
    <source>
        <dbReference type="PROSITE" id="PS50885"/>
    </source>
</evidence>
<feature type="transmembrane region" description="Helical" evidence="6">
    <location>
        <begin position="190"/>
        <end position="213"/>
    </location>
</feature>